<gene>
    <name evidence="1" type="ORF">KC19_VG187800</name>
</gene>
<protein>
    <submittedName>
        <fullName evidence="1">Uncharacterized protein</fullName>
    </submittedName>
</protein>
<dbReference type="EMBL" id="CM026426">
    <property type="protein sequence ID" value="KAG0573553.1"/>
    <property type="molecule type" value="Genomic_DNA"/>
</dbReference>
<reference evidence="1" key="1">
    <citation type="submission" date="2020-06" db="EMBL/GenBank/DDBJ databases">
        <title>WGS assembly of Ceratodon purpureus strain R40.</title>
        <authorList>
            <person name="Carey S.B."/>
            <person name="Jenkins J."/>
            <person name="Shu S."/>
            <person name="Lovell J.T."/>
            <person name="Sreedasyam A."/>
            <person name="Maumus F."/>
            <person name="Tiley G.P."/>
            <person name="Fernandez-Pozo N."/>
            <person name="Barry K."/>
            <person name="Chen C."/>
            <person name="Wang M."/>
            <person name="Lipzen A."/>
            <person name="Daum C."/>
            <person name="Saski C.A."/>
            <person name="Payton A.C."/>
            <person name="Mcbreen J.C."/>
            <person name="Conrad R.E."/>
            <person name="Kollar L.M."/>
            <person name="Olsson S."/>
            <person name="Huttunen S."/>
            <person name="Landis J.B."/>
            <person name="Wickett N.J."/>
            <person name="Johnson M.G."/>
            <person name="Rensing S.A."/>
            <person name="Grimwood J."/>
            <person name="Schmutz J."/>
            <person name="Mcdaniel S.F."/>
        </authorList>
    </citation>
    <scope>NUCLEOTIDE SEQUENCE</scope>
    <source>
        <strain evidence="1">R40</strain>
    </source>
</reference>
<dbReference type="Proteomes" id="UP000822688">
    <property type="component" value="Chromosome V"/>
</dbReference>
<sequence>MGLLLSRPAVLKGAMLYDSAVTFPPIFLRHDPVGRTPAKTEPISPLNYILKELYSWRAWKWSPCPFFGIPFHVLKLASLEFY</sequence>
<evidence type="ECO:0000313" key="1">
    <source>
        <dbReference type="EMBL" id="KAG0573553.1"/>
    </source>
</evidence>
<name>A0A8T0HSM4_CERPU</name>
<dbReference type="AlphaFoldDB" id="A0A8T0HSM4"/>
<accession>A0A8T0HSM4</accession>
<proteinExistence type="predicted"/>
<organism evidence="1 2">
    <name type="scientific">Ceratodon purpureus</name>
    <name type="common">Fire moss</name>
    <name type="synonym">Dicranum purpureum</name>
    <dbReference type="NCBI Taxonomy" id="3225"/>
    <lineage>
        <taxon>Eukaryota</taxon>
        <taxon>Viridiplantae</taxon>
        <taxon>Streptophyta</taxon>
        <taxon>Embryophyta</taxon>
        <taxon>Bryophyta</taxon>
        <taxon>Bryophytina</taxon>
        <taxon>Bryopsida</taxon>
        <taxon>Dicranidae</taxon>
        <taxon>Pseudoditrichales</taxon>
        <taxon>Ditrichaceae</taxon>
        <taxon>Ceratodon</taxon>
    </lineage>
</organism>
<keyword evidence="2" id="KW-1185">Reference proteome</keyword>
<comment type="caution">
    <text evidence="1">The sequence shown here is derived from an EMBL/GenBank/DDBJ whole genome shotgun (WGS) entry which is preliminary data.</text>
</comment>
<evidence type="ECO:0000313" key="2">
    <source>
        <dbReference type="Proteomes" id="UP000822688"/>
    </source>
</evidence>